<feature type="non-terminal residue" evidence="2">
    <location>
        <position position="67"/>
    </location>
</feature>
<name>A0A6J4HI42_9CHLR</name>
<gene>
    <name evidence="2" type="ORF">AVDCRST_MAG93-632</name>
</gene>
<reference evidence="2" key="1">
    <citation type="submission" date="2020-02" db="EMBL/GenBank/DDBJ databases">
        <authorList>
            <person name="Meier V. D."/>
        </authorList>
    </citation>
    <scope>NUCLEOTIDE SEQUENCE</scope>
    <source>
        <strain evidence="2">AVDCRST_MAG93</strain>
    </source>
</reference>
<proteinExistence type="predicted"/>
<sequence length="67" mass="7679">MRSECWIQPFTPRTVVEFHPIDSASLAQERELLWYPALLSPPTPAPPAFPRRGRSALPGRRPYRAHV</sequence>
<dbReference type="AlphaFoldDB" id="A0A6J4HI42"/>
<accession>A0A6J4HI42</accession>
<evidence type="ECO:0000313" key="2">
    <source>
        <dbReference type="EMBL" id="CAA9225348.1"/>
    </source>
</evidence>
<protein>
    <submittedName>
        <fullName evidence="2">Uncharacterized protein</fullName>
    </submittedName>
</protein>
<feature type="region of interest" description="Disordered" evidence="1">
    <location>
        <begin position="41"/>
        <end position="67"/>
    </location>
</feature>
<organism evidence="2">
    <name type="scientific">uncultured Chloroflexia bacterium</name>
    <dbReference type="NCBI Taxonomy" id="1672391"/>
    <lineage>
        <taxon>Bacteria</taxon>
        <taxon>Bacillati</taxon>
        <taxon>Chloroflexota</taxon>
        <taxon>Chloroflexia</taxon>
        <taxon>environmental samples</taxon>
    </lineage>
</organism>
<evidence type="ECO:0000256" key="1">
    <source>
        <dbReference type="SAM" id="MobiDB-lite"/>
    </source>
</evidence>
<dbReference type="EMBL" id="CADCTR010000206">
    <property type="protein sequence ID" value="CAA9225348.1"/>
    <property type="molecule type" value="Genomic_DNA"/>
</dbReference>